<comment type="caution">
    <text evidence="2">The sequence shown here is derived from an EMBL/GenBank/DDBJ whole genome shotgun (WGS) entry which is preliminary data.</text>
</comment>
<feature type="transmembrane region" description="Helical" evidence="1">
    <location>
        <begin position="51"/>
        <end position="71"/>
    </location>
</feature>
<keyword evidence="3" id="KW-1185">Reference proteome</keyword>
<evidence type="ECO:0000256" key="1">
    <source>
        <dbReference type="SAM" id="Phobius"/>
    </source>
</evidence>
<protein>
    <submittedName>
        <fullName evidence="2">Uncharacterized protein</fullName>
    </submittedName>
</protein>
<keyword evidence="1" id="KW-0812">Transmembrane</keyword>
<accession>A0A9P7E9E2</accession>
<gene>
    <name evidence="2" type="ORF">BJ212DRAFT_343317</name>
</gene>
<evidence type="ECO:0000313" key="3">
    <source>
        <dbReference type="Proteomes" id="UP000807769"/>
    </source>
</evidence>
<keyword evidence="1" id="KW-1133">Transmembrane helix</keyword>
<name>A0A9P7E9E2_9AGAM</name>
<sequence length="76" mass="8967">MFIETTPNPAMEFHEVTDEECTDLNVLLKMKCKNLLIEIDRLEGRWMMLRFSYLTIVFLPASFIAVIIEIFCTETF</sequence>
<reference evidence="2" key="1">
    <citation type="journal article" date="2020" name="New Phytol.">
        <title>Comparative genomics reveals dynamic genome evolution in host specialist ectomycorrhizal fungi.</title>
        <authorList>
            <person name="Lofgren L.A."/>
            <person name="Nguyen N.H."/>
            <person name="Vilgalys R."/>
            <person name="Ruytinx J."/>
            <person name="Liao H.L."/>
            <person name="Branco S."/>
            <person name="Kuo A."/>
            <person name="LaButti K."/>
            <person name="Lipzen A."/>
            <person name="Andreopoulos W."/>
            <person name="Pangilinan J."/>
            <person name="Riley R."/>
            <person name="Hundley H."/>
            <person name="Na H."/>
            <person name="Barry K."/>
            <person name="Grigoriev I.V."/>
            <person name="Stajich J.E."/>
            <person name="Kennedy P.G."/>
        </authorList>
    </citation>
    <scope>NUCLEOTIDE SEQUENCE</scope>
    <source>
        <strain evidence="2">MN1</strain>
    </source>
</reference>
<keyword evidence="1" id="KW-0472">Membrane</keyword>
<dbReference type="Proteomes" id="UP000807769">
    <property type="component" value="Unassembled WGS sequence"/>
</dbReference>
<proteinExistence type="predicted"/>
<dbReference type="AlphaFoldDB" id="A0A9P7E9E2"/>
<organism evidence="2 3">
    <name type="scientific">Suillus subaureus</name>
    <dbReference type="NCBI Taxonomy" id="48587"/>
    <lineage>
        <taxon>Eukaryota</taxon>
        <taxon>Fungi</taxon>
        <taxon>Dikarya</taxon>
        <taxon>Basidiomycota</taxon>
        <taxon>Agaricomycotina</taxon>
        <taxon>Agaricomycetes</taxon>
        <taxon>Agaricomycetidae</taxon>
        <taxon>Boletales</taxon>
        <taxon>Suillineae</taxon>
        <taxon>Suillaceae</taxon>
        <taxon>Suillus</taxon>
    </lineage>
</organism>
<evidence type="ECO:0000313" key="2">
    <source>
        <dbReference type="EMBL" id="KAG1814636.1"/>
    </source>
</evidence>
<dbReference type="EMBL" id="JABBWG010000020">
    <property type="protein sequence ID" value="KAG1814636.1"/>
    <property type="molecule type" value="Genomic_DNA"/>
</dbReference>
<dbReference type="OrthoDB" id="3231000at2759"/>
<dbReference type="GeneID" id="64636979"/>
<dbReference type="RefSeq" id="XP_041191972.1">
    <property type="nucleotide sequence ID" value="XM_041342963.1"/>
</dbReference>